<name>A0AAV5IPR3_9ROSI</name>
<accession>A0AAV5IPR3</accession>
<gene>
    <name evidence="1" type="ORF">SLEP1_g13205</name>
</gene>
<dbReference type="EMBL" id="BPVZ01000015">
    <property type="protein sequence ID" value="GKV00530.1"/>
    <property type="molecule type" value="Genomic_DNA"/>
</dbReference>
<dbReference type="Proteomes" id="UP001054252">
    <property type="component" value="Unassembled WGS sequence"/>
</dbReference>
<comment type="caution">
    <text evidence="1">The sequence shown here is derived from an EMBL/GenBank/DDBJ whole genome shotgun (WGS) entry which is preliminary data.</text>
</comment>
<organism evidence="1 2">
    <name type="scientific">Rubroshorea leprosula</name>
    <dbReference type="NCBI Taxonomy" id="152421"/>
    <lineage>
        <taxon>Eukaryota</taxon>
        <taxon>Viridiplantae</taxon>
        <taxon>Streptophyta</taxon>
        <taxon>Embryophyta</taxon>
        <taxon>Tracheophyta</taxon>
        <taxon>Spermatophyta</taxon>
        <taxon>Magnoliopsida</taxon>
        <taxon>eudicotyledons</taxon>
        <taxon>Gunneridae</taxon>
        <taxon>Pentapetalae</taxon>
        <taxon>rosids</taxon>
        <taxon>malvids</taxon>
        <taxon>Malvales</taxon>
        <taxon>Dipterocarpaceae</taxon>
        <taxon>Rubroshorea</taxon>
    </lineage>
</organism>
<proteinExistence type="predicted"/>
<evidence type="ECO:0000313" key="2">
    <source>
        <dbReference type="Proteomes" id="UP001054252"/>
    </source>
</evidence>
<sequence>MILCDLNKFRALCTCGTCLTNVRRLSRLEFGFWGVTPVTE</sequence>
<reference evidence="1 2" key="1">
    <citation type="journal article" date="2021" name="Commun. Biol.">
        <title>The genome of Shorea leprosula (Dipterocarpaceae) highlights the ecological relevance of drought in aseasonal tropical rainforests.</title>
        <authorList>
            <person name="Ng K.K.S."/>
            <person name="Kobayashi M.J."/>
            <person name="Fawcett J.A."/>
            <person name="Hatakeyama M."/>
            <person name="Paape T."/>
            <person name="Ng C.H."/>
            <person name="Ang C.C."/>
            <person name="Tnah L.H."/>
            <person name="Lee C.T."/>
            <person name="Nishiyama T."/>
            <person name="Sese J."/>
            <person name="O'Brien M.J."/>
            <person name="Copetti D."/>
            <person name="Mohd Noor M.I."/>
            <person name="Ong R.C."/>
            <person name="Putra M."/>
            <person name="Sireger I.Z."/>
            <person name="Indrioko S."/>
            <person name="Kosugi Y."/>
            <person name="Izuno A."/>
            <person name="Isagi Y."/>
            <person name="Lee S.L."/>
            <person name="Shimizu K.K."/>
        </authorList>
    </citation>
    <scope>NUCLEOTIDE SEQUENCE [LARGE SCALE GENOMIC DNA]</scope>
    <source>
        <strain evidence="1">214</strain>
    </source>
</reference>
<dbReference type="AlphaFoldDB" id="A0AAV5IPR3"/>
<keyword evidence="2" id="KW-1185">Reference proteome</keyword>
<evidence type="ECO:0000313" key="1">
    <source>
        <dbReference type="EMBL" id="GKV00530.1"/>
    </source>
</evidence>
<protein>
    <submittedName>
        <fullName evidence="1">Uncharacterized protein</fullName>
    </submittedName>
</protein>